<dbReference type="GO" id="GO:0009253">
    <property type="term" value="P:peptidoglycan catabolic process"/>
    <property type="evidence" value="ECO:0007669"/>
    <property type="project" value="InterPro"/>
</dbReference>
<organism evidence="6 7">
    <name type="scientific">Fodinibius halophilus</name>
    <dbReference type="NCBI Taxonomy" id="1736908"/>
    <lineage>
        <taxon>Bacteria</taxon>
        <taxon>Pseudomonadati</taxon>
        <taxon>Balneolota</taxon>
        <taxon>Balneolia</taxon>
        <taxon>Balneolales</taxon>
        <taxon>Balneolaceae</taxon>
        <taxon>Fodinibius</taxon>
    </lineage>
</organism>
<dbReference type="Gene3D" id="3.40.630.40">
    <property type="entry name" value="Zn-dependent exopeptidases"/>
    <property type="match status" value="1"/>
</dbReference>
<dbReference type="GO" id="GO:0030288">
    <property type="term" value="C:outer membrane-bounded periplasmic space"/>
    <property type="evidence" value="ECO:0007669"/>
    <property type="project" value="TreeGrafter"/>
</dbReference>
<dbReference type="GO" id="GO:0008745">
    <property type="term" value="F:N-acetylmuramoyl-L-alanine amidase activity"/>
    <property type="evidence" value="ECO:0007669"/>
    <property type="project" value="UniProtKB-EC"/>
</dbReference>
<evidence type="ECO:0000256" key="2">
    <source>
        <dbReference type="ARBA" id="ARBA00011901"/>
    </source>
</evidence>
<name>A0A6M1T2E1_9BACT</name>
<dbReference type="SMART" id="SM00646">
    <property type="entry name" value="Ami_3"/>
    <property type="match status" value="1"/>
</dbReference>
<evidence type="ECO:0000259" key="5">
    <source>
        <dbReference type="SMART" id="SM00646"/>
    </source>
</evidence>
<dbReference type="CDD" id="cd02696">
    <property type="entry name" value="MurNAc-LAA"/>
    <property type="match status" value="1"/>
</dbReference>
<dbReference type="EC" id="3.5.1.28" evidence="2"/>
<dbReference type="Proteomes" id="UP000479132">
    <property type="component" value="Unassembled WGS sequence"/>
</dbReference>
<comment type="caution">
    <text evidence="6">The sequence shown here is derived from an EMBL/GenBank/DDBJ whole genome shotgun (WGS) entry which is preliminary data.</text>
</comment>
<dbReference type="InterPro" id="IPR050695">
    <property type="entry name" value="N-acetylmuramoyl_amidase_3"/>
</dbReference>
<evidence type="ECO:0000313" key="6">
    <source>
        <dbReference type="EMBL" id="NGP88187.1"/>
    </source>
</evidence>
<comment type="catalytic activity">
    <reaction evidence="1">
        <text>Hydrolyzes the link between N-acetylmuramoyl residues and L-amino acid residues in certain cell-wall glycopeptides.</text>
        <dbReference type="EC" id="3.5.1.28"/>
    </reaction>
</comment>
<keyword evidence="4" id="KW-0175">Coiled coil</keyword>
<evidence type="ECO:0000313" key="7">
    <source>
        <dbReference type="Proteomes" id="UP000479132"/>
    </source>
</evidence>
<feature type="domain" description="MurNAc-LAA" evidence="5">
    <location>
        <begin position="97"/>
        <end position="250"/>
    </location>
</feature>
<evidence type="ECO:0000256" key="3">
    <source>
        <dbReference type="ARBA" id="ARBA00022801"/>
    </source>
</evidence>
<sequence length="265" mass="30012">MNAESLLVEDTEISSAELPKDSNYSKFKDKLKFDVVVIDPGHGGHDPGSIGYRNVKEKDIVLDIAKKVGDYIKEYLPDVKVVYTRDDDTFVGLQERGSIANKAEGDLFVSLHCNSFSSRQPHGTEVYFLGLEKSETALEVMKRENRLVRADNDTEQKELTQEELLIYELANSGYIASSERIAGMLEHQLDDRAQRRSRGVKQARFVVLYHASMPAVLVESGFISNPSEARYLTSDYGQSIIASAIFRSIRNYKKKYEKSQHFNTK</sequence>
<dbReference type="PANTHER" id="PTHR30404">
    <property type="entry name" value="N-ACETYLMURAMOYL-L-ALANINE AMIDASE"/>
    <property type="match status" value="1"/>
</dbReference>
<dbReference type="AlphaFoldDB" id="A0A6M1T2E1"/>
<dbReference type="Pfam" id="PF01520">
    <property type="entry name" value="Amidase_3"/>
    <property type="match status" value="1"/>
</dbReference>
<keyword evidence="7" id="KW-1185">Reference proteome</keyword>
<gene>
    <name evidence="6" type="ORF">G3569_07460</name>
</gene>
<evidence type="ECO:0000256" key="4">
    <source>
        <dbReference type="SAM" id="Coils"/>
    </source>
</evidence>
<dbReference type="InterPro" id="IPR002508">
    <property type="entry name" value="MurNAc-LAA_cat"/>
</dbReference>
<reference evidence="6 7" key="1">
    <citation type="submission" date="2020-02" db="EMBL/GenBank/DDBJ databases">
        <title>Aliifodinibius halophilus 2W32, complete genome.</title>
        <authorList>
            <person name="Li Y."/>
            <person name="Wu S."/>
        </authorList>
    </citation>
    <scope>NUCLEOTIDE SEQUENCE [LARGE SCALE GENOMIC DNA]</scope>
    <source>
        <strain evidence="6 7">2W32</strain>
    </source>
</reference>
<feature type="coiled-coil region" evidence="4">
    <location>
        <begin position="131"/>
        <end position="158"/>
    </location>
</feature>
<proteinExistence type="predicted"/>
<dbReference type="EMBL" id="JAALLS010000008">
    <property type="protein sequence ID" value="NGP88187.1"/>
    <property type="molecule type" value="Genomic_DNA"/>
</dbReference>
<accession>A0A6M1T2E1</accession>
<dbReference type="SUPFAM" id="SSF53187">
    <property type="entry name" value="Zn-dependent exopeptidases"/>
    <property type="match status" value="1"/>
</dbReference>
<protein>
    <recommendedName>
        <fullName evidence="2">N-acetylmuramoyl-L-alanine amidase</fullName>
        <ecNumber evidence="2">3.5.1.28</ecNumber>
    </recommendedName>
</protein>
<dbReference type="PANTHER" id="PTHR30404:SF0">
    <property type="entry name" value="N-ACETYLMURAMOYL-L-ALANINE AMIDASE AMIC"/>
    <property type="match status" value="1"/>
</dbReference>
<keyword evidence="3" id="KW-0378">Hydrolase</keyword>
<evidence type="ECO:0000256" key="1">
    <source>
        <dbReference type="ARBA" id="ARBA00001561"/>
    </source>
</evidence>
<dbReference type="FunFam" id="3.40.630.40:FF:000005">
    <property type="entry name" value="N-acetylmuramoyl-L-alanine amidase (AmiA)"/>
    <property type="match status" value="1"/>
</dbReference>